<proteinExistence type="predicted"/>
<dbReference type="InterPro" id="IPR057253">
    <property type="entry name" value="CoiA-like_N"/>
</dbReference>
<evidence type="ECO:0000313" key="2">
    <source>
        <dbReference type="EMBL" id="MDR7093165.1"/>
    </source>
</evidence>
<comment type="caution">
    <text evidence="2">The sequence shown here is derived from an EMBL/GenBank/DDBJ whole genome shotgun (WGS) entry which is preliminary data.</text>
</comment>
<evidence type="ECO:0000313" key="3">
    <source>
        <dbReference type="Proteomes" id="UP001265550"/>
    </source>
</evidence>
<dbReference type="RefSeq" id="WP_204732949.1">
    <property type="nucleotide sequence ID" value="NZ_JAVDWE010000002.1"/>
</dbReference>
<keyword evidence="3" id="KW-1185">Reference proteome</keyword>
<organism evidence="2 3">
    <name type="scientific">Hydrogenophaga laconesensis</name>
    <dbReference type="NCBI Taxonomy" id="1805971"/>
    <lineage>
        <taxon>Bacteria</taxon>
        <taxon>Pseudomonadati</taxon>
        <taxon>Pseudomonadota</taxon>
        <taxon>Betaproteobacteria</taxon>
        <taxon>Burkholderiales</taxon>
        <taxon>Comamonadaceae</taxon>
        <taxon>Hydrogenophaga</taxon>
    </lineage>
</organism>
<protein>
    <recommendedName>
        <fullName evidence="1">Competence protein CoiA-like N-terminal domain-containing protein</fullName>
    </recommendedName>
</protein>
<dbReference type="Proteomes" id="UP001265550">
    <property type="component" value="Unassembled WGS sequence"/>
</dbReference>
<sequence length="364" mass="39832">MTPLFSALNASGALRFISEVARGSGCGCSCPVCGSPLVARQGAANEWHFAHEASQERPECETASASMLRRLMIEHLRAREGTGGLPLPPYRQRVSIVRTLINVHEDVQWRARPMGHAQWQPLAPAHEPVVRVRLDTGVELHIHVVLDASAPPPPEAAVAQAVFRCPLPPPGVLRDRGSVDRHLAQHAELVWLHHPDTMGLIAAAQARLESRSRQIYRNWLNMAHAAGGPATVDEAEDSRPAPLFYGPATPILPESAPRYDCAPGHAPNISFTFYRLSETEAWLLYLLERKGPADWRAASEKLYALAPYPARFAGWEDAVPTSVGVADRVAGIVRCRGFLDAVTYLSRRSQLTRSGRDPSVFLGA</sequence>
<dbReference type="EMBL" id="JAVDWE010000002">
    <property type="protein sequence ID" value="MDR7093165.1"/>
    <property type="molecule type" value="Genomic_DNA"/>
</dbReference>
<accession>A0ABU1V6W4</accession>
<reference evidence="2 3" key="1">
    <citation type="submission" date="2023-07" db="EMBL/GenBank/DDBJ databases">
        <title>Sorghum-associated microbial communities from plants grown in Nebraska, USA.</title>
        <authorList>
            <person name="Schachtman D."/>
        </authorList>
    </citation>
    <scope>NUCLEOTIDE SEQUENCE [LARGE SCALE GENOMIC DNA]</scope>
    <source>
        <strain evidence="2 3">BE240</strain>
    </source>
</reference>
<name>A0ABU1V6W4_9BURK</name>
<gene>
    <name evidence="2" type="ORF">J2X09_000897</name>
</gene>
<feature type="domain" description="Competence protein CoiA-like N-terminal" evidence="1">
    <location>
        <begin position="29"/>
        <end position="55"/>
    </location>
</feature>
<evidence type="ECO:0000259" key="1">
    <source>
        <dbReference type="Pfam" id="PF25164"/>
    </source>
</evidence>
<dbReference type="Pfam" id="PF25164">
    <property type="entry name" value="CoiA_N"/>
    <property type="match status" value="1"/>
</dbReference>